<reference evidence="3 4" key="1">
    <citation type="submission" date="2022-06" db="EMBL/GenBank/DDBJ databases">
        <title>Mesorhizobium sp. strain RP14 Genome sequencing and assembly.</title>
        <authorList>
            <person name="Kim I."/>
        </authorList>
    </citation>
    <scope>NUCLEOTIDE SEQUENCE [LARGE SCALE GENOMIC DNA]</scope>
    <source>
        <strain evidence="4">RP14(2022)</strain>
    </source>
</reference>
<proteinExistence type="predicted"/>
<organism evidence="3 4">
    <name type="scientific">Mesorhizobium liriopis</name>
    <dbReference type="NCBI Taxonomy" id="2953882"/>
    <lineage>
        <taxon>Bacteria</taxon>
        <taxon>Pseudomonadati</taxon>
        <taxon>Pseudomonadota</taxon>
        <taxon>Alphaproteobacteria</taxon>
        <taxon>Hyphomicrobiales</taxon>
        <taxon>Phyllobacteriaceae</taxon>
        <taxon>Mesorhizobium</taxon>
    </lineage>
</organism>
<dbReference type="EMBL" id="JAMXQS010000007">
    <property type="protein sequence ID" value="MCO6051207.1"/>
    <property type="molecule type" value="Genomic_DNA"/>
</dbReference>
<evidence type="ECO:0000313" key="4">
    <source>
        <dbReference type="Proteomes" id="UP001205906"/>
    </source>
</evidence>
<keyword evidence="2" id="KW-0812">Transmembrane</keyword>
<evidence type="ECO:0000256" key="2">
    <source>
        <dbReference type="SAM" id="Phobius"/>
    </source>
</evidence>
<feature type="transmembrane region" description="Helical" evidence="2">
    <location>
        <begin position="44"/>
        <end position="65"/>
    </location>
</feature>
<gene>
    <name evidence="3" type="ORF">NGM99_15590</name>
</gene>
<evidence type="ECO:0000256" key="1">
    <source>
        <dbReference type="SAM" id="MobiDB-lite"/>
    </source>
</evidence>
<keyword evidence="2" id="KW-0472">Membrane</keyword>
<dbReference type="Proteomes" id="UP001205906">
    <property type="component" value="Unassembled WGS sequence"/>
</dbReference>
<feature type="compositionally biased region" description="Basic and acidic residues" evidence="1">
    <location>
        <begin position="1"/>
        <end position="23"/>
    </location>
</feature>
<keyword evidence="4" id="KW-1185">Reference proteome</keyword>
<name>A0ABT1C8P4_9HYPH</name>
<evidence type="ECO:0000313" key="3">
    <source>
        <dbReference type="EMBL" id="MCO6051207.1"/>
    </source>
</evidence>
<feature type="region of interest" description="Disordered" evidence="1">
    <location>
        <begin position="1"/>
        <end position="36"/>
    </location>
</feature>
<sequence length="72" mass="7801">MASDHHSEQEARRTLDRLSRESGEPPPGPATPDNDWAEYWGQRIGRVLGLVITAGLLVALALFLLGRPGGHS</sequence>
<accession>A0ABT1C8P4</accession>
<comment type="caution">
    <text evidence="3">The sequence shown here is derived from an EMBL/GenBank/DDBJ whole genome shotgun (WGS) entry which is preliminary data.</text>
</comment>
<keyword evidence="2" id="KW-1133">Transmembrane helix</keyword>
<protein>
    <submittedName>
        <fullName evidence="3">Uncharacterized protein</fullName>
    </submittedName>
</protein>
<dbReference type="RefSeq" id="WP_252820528.1">
    <property type="nucleotide sequence ID" value="NZ_JAMXQS010000007.1"/>
</dbReference>